<reference evidence="2 3" key="1">
    <citation type="submission" date="2016-10" db="EMBL/GenBank/DDBJ databases">
        <authorList>
            <person name="de Groot N.N."/>
        </authorList>
    </citation>
    <scope>NUCLEOTIDE SEQUENCE [LARGE SCALE GENOMIC DNA]</scope>
    <source>
        <strain evidence="2 3">CGMCC 1.5012</strain>
    </source>
</reference>
<feature type="transmembrane region" description="Helical" evidence="1">
    <location>
        <begin position="39"/>
        <end position="58"/>
    </location>
</feature>
<name>A0A1H0BQG1_9FIRM</name>
<feature type="transmembrane region" description="Helical" evidence="1">
    <location>
        <begin position="12"/>
        <end position="33"/>
    </location>
</feature>
<keyword evidence="1" id="KW-0812">Transmembrane</keyword>
<gene>
    <name evidence="2" type="ORF">SAMN05192585_12029</name>
</gene>
<dbReference type="AlphaFoldDB" id="A0A1H0BQG1"/>
<dbReference type="EMBL" id="FNID01000020">
    <property type="protein sequence ID" value="SDN47838.1"/>
    <property type="molecule type" value="Genomic_DNA"/>
</dbReference>
<keyword evidence="1" id="KW-1133">Transmembrane helix</keyword>
<evidence type="ECO:0000313" key="3">
    <source>
        <dbReference type="Proteomes" id="UP000199182"/>
    </source>
</evidence>
<protein>
    <submittedName>
        <fullName evidence="2">Uncharacterized protein</fullName>
    </submittedName>
</protein>
<keyword evidence="3" id="KW-1185">Reference proteome</keyword>
<dbReference type="Proteomes" id="UP000199182">
    <property type="component" value="Unassembled WGS sequence"/>
</dbReference>
<sequence>MRLLNPEAAAWSVIARAVLWFRAVVIRFCFTGADGKTKLFNRYICGIVPVLILWLCIIQSKTGISIRLIDFCLFADYTLKVCPVADK</sequence>
<keyword evidence="1" id="KW-0472">Membrane</keyword>
<evidence type="ECO:0000256" key="1">
    <source>
        <dbReference type="SAM" id="Phobius"/>
    </source>
</evidence>
<dbReference type="STRING" id="258515.SAMN05192585_12029"/>
<proteinExistence type="predicted"/>
<evidence type="ECO:0000313" key="2">
    <source>
        <dbReference type="EMBL" id="SDN47838.1"/>
    </source>
</evidence>
<organism evidence="2 3">
    <name type="scientific">Acetanaerobacterium elongatum</name>
    <dbReference type="NCBI Taxonomy" id="258515"/>
    <lineage>
        <taxon>Bacteria</taxon>
        <taxon>Bacillati</taxon>
        <taxon>Bacillota</taxon>
        <taxon>Clostridia</taxon>
        <taxon>Eubacteriales</taxon>
        <taxon>Oscillospiraceae</taxon>
        <taxon>Acetanaerobacterium</taxon>
    </lineage>
</organism>
<accession>A0A1H0BQG1</accession>